<dbReference type="EMBL" id="AZFN01000004">
    <property type="protein sequence ID" value="KRM03265.1"/>
    <property type="molecule type" value="Genomic_DNA"/>
</dbReference>
<reference evidence="10 11" key="1">
    <citation type="journal article" date="2015" name="Genome Announc.">
        <title>Expanding the biotechnology potential of lactobacilli through comparative genomics of 213 strains and associated genera.</title>
        <authorList>
            <person name="Sun Z."/>
            <person name="Harris H.M."/>
            <person name="McCann A."/>
            <person name="Guo C."/>
            <person name="Argimon S."/>
            <person name="Zhang W."/>
            <person name="Yang X."/>
            <person name="Jeffery I.B."/>
            <person name="Cooney J.C."/>
            <person name="Kagawa T.F."/>
            <person name="Liu W."/>
            <person name="Song Y."/>
            <person name="Salvetti E."/>
            <person name="Wrobel A."/>
            <person name="Rasinkangas P."/>
            <person name="Parkhill J."/>
            <person name="Rea M.C."/>
            <person name="O'Sullivan O."/>
            <person name="Ritari J."/>
            <person name="Douillard F.P."/>
            <person name="Paul Ross R."/>
            <person name="Yang R."/>
            <person name="Briner A.E."/>
            <person name="Felis G.E."/>
            <person name="de Vos W.M."/>
            <person name="Barrangou R."/>
            <person name="Klaenhammer T.R."/>
            <person name="Caufield P.W."/>
            <person name="Cui Y."/>
            <person name="Zhang H."/>
            <person name="O'Toole P.W."/>
        </authorList>
    </citation>
    <scope>NUCLEOTIDE SEQUENCE [LARGE SCALE GENOMIC DNA]</scope>
    <source>
        <strain evidence="10 11">DSM 16045</strain>
    </source>
</reference>
<evidence type="ECO:0000259" key="8">
    <source>
        <dbReference type="Pfam" id="PF00924"/>
    </source>
</evidence>
<dbReference type="RefSeq" id="WP_007122400.1">
    <property type="nucleotide sequence ID" value="NZ_AZFN01000004.1"/>
</dbReference>
<dbReference type="PATRIC" id="fig|1423749.3.peg.1381"/>
<dbReference type="InterPro" id="IPR011014">
    <property type="entry name" value="MscS_channel_TM-2"/>
</dbReference>
<feature type="domain" description="Mechanosensitive ion channel MscS" evidence="8">
    <location>
        <begin position="125"/>
        <end position="188"/>
    </location>
</feature>
<dbReference type="Gene3D" id="3.30.70.100">
    <property type="match status" value="1"/>
</dbReference>
<evidence type="ECO:0000256" key="5">
    <source>
        <dbReference type="ARBA" id="ARBA00022989"/>
    </source>
</evidence>
<keyword evidence="5 7" id="KW-1133">Transmembrane helix</keyword>
<evidence type="ECO:0000256" key="3">
    <source>
        <dbReference type="ARBA" id="ARBA00022475"/>
    </source>
</evidence>
<evidence type="ECO:0008006" key="12">
    <source>
        <dbReference type="Google" id="ProtNLM"/>
    </source>
</evidence>
<accession>A0A0R1VCQ5</accession>
<evidence type="ECO:0000256" key="7">
    <source>
        <dbReference type="SAM" id="Phobius"/>
    </source>
</evidence>
<protein>
    <recommendedName>
        <fullName evidence="12">Small-conductance mechanosensitive channel</fullName>
    </recommendedName>
</protein>
<evidence type="ECO:0000256" key="1">
    <source>
        <dbReference type="ARBA" id="ARBA00004651"/>
    </source>
</evidence>
<evidence type="ECO:0000256" key="4">
    <source>
        <dbReference type="ARBA" id="ARBA00022692"/>
    </source>
</evidence>
<dbReference type="Gene3D" id="2.30.30.60">
    <property type="match status" value="1"/>
</dbReference>
<dbReference type="Pfam" id="PF21088">
    <property type="entry name" value="MS_channel_1st"/>
    <property type="match status" value="1"/>
</dbReference>
<comment type="caution">
    <text evidence="10">The sequence shown here is derived from an EMBL/GenBank/DDBJ whole genome shotgun (WGS) entry which is preliminary data.</text>
</comment>
<dbReference type="InterPro" id="IPR023408">
    <property type="entry name" value="MscS_beta-dom_sf"/>
</dbReference>
<dbReference type="InterPro" id="IPR049142">
    <property type="entry name" value="MS_channel_1st"/>
</dbReference>
<comment type="subcellular location">
    <subcellularLocation>
        <location evidence="1">Cell membrane</location>
        <topology evidence="1">Multi-pass membrane protein</topology>
    </subcellularLocation>
</comment>
<proteinExistence type="inferred from homology"/>
<evidence type="ECO:0000313" key="10">
    <source>
        <dbReference type="EMBL" id="KRM03265.1"/>
    </source>
</evidence>
<feature type="transmembrane region" description="Helical" evidence="7">
    <location>
        <begin position="90"/>
        <end position="119"/>
    </location>
</feature>
<dbReference type="InterPro" id="IPR045276">
    <property type="entry name" value="YbiO_bact"/>
</dbReference>
<name>A0A0R1VCQ5_9LACO</name>
<evidence type="ECO:0000256" key="6">
    <source>
        <dbReference type="ARBA" id="ARBA00023136"/>
    </source>
</evidence>
<dbReference type="SUPFAM" id="SSF50182">
    <property type="entry name" value="Sm-like ribonucleoproteins"/>
    <property type="match status" value="1"/>
</dbReference>
<evidence type="ECO:0000313" key="11">
    <source>
        <dbReference type="Proteomes" id="UP000051739"/>
    </source>
</evidence>
<keyword evidence="3" id="KW-1003">Cell membrane</keyword>
<feature type="transmembrane region" description="Helical" evidence="7">
    <location>
        <begin position="32"/>
        <end position="53"/>
    </location>
</feature>
<evidence type="ECO:0000256" key="2">
    <source>
        <dbReference type="ARBA" id="ARBA00008017"/>
    </source>
</evidence>
<dbReference type="PANTHER" id="PTHR30460">
    <property type="entry name" value="MODERATE CONDUCTANCE MECHANOSENSITIVE CHANNEL YBIO"/>
    <property type="match status" value="1"/>
</dbReference>
<comment type="similarity">
    <text evidence="2">Belongs to the MscS (TC 1.A.23) family.</text>
</comment>
<keyword evidence="11" id="KW-1185">Reference proteome</keyword>
<dbReference type="InterPro" id="IPR010920">
    <property type="entry name" value="LSM_dom_sf"/>
</dbReference>
<dbReference type="GO" id="GO:0008381">
    <property type="term" value="F:mechanosensitive monoatomic ion channel activity"/>
    <property type="evidence" value="ECO:0007669"/>
    <property type="project" value="InterPro"/>
</dbReference>
<keyword evidence="4 7" id="KW-0812">Transmembrane</keyword>
<evidence type="ECO:0000259" key="9">
    <source>
        <dbReference type="Pfam" id="PF21088"/>
    </source>
</evidence>
<dbReference type="InterPro" id="IPR006685">
    <property type="entry name" value="MscS_channel_2nd"/>
</dbReference>
<dbReference type="Pfam" id="PF00924">
    <property type="entry name" value="MS_channel_2nd"/>
    <property type="match status" value="1"/>
</dbReference>
<dbReference type="Proteomes" id="UP000051739">
    <property type="component" value="Unassembled WGS sequence"/>
</dbReference>
<dbReference type="AlphaFoldDB" id="A0A0R1VCQ5"/>
<keyword evidence="6 7" id="KW-0472">Membrane</keyword>
<dbReference type="Gene3D" id="1.10.287.1260">
    <property type="match status" value="1"/>
</dbReference>
<dbReference type="PANTHER" id="PTHR30460:SF0">
    <property type="entry name" value="MODERATE CONDUCTANCE MECHANOSENSITIVE CHANNEL YBIO"/>
    <property type="match status" value="1"/>
</dbReference>
<dbReference type="SUPFAM" id="SSF82861">
    <property type="entry name" value="Mechanosensitive channel protein MscS (YggB), transmembrane region"/>
    <property type="match status" value="1"/>
</dbReference>
<dbReference type="GO" id="GO:0005886">
    <property type="term" value="C:plasma membrane"/>
    <property type="evidence" value="ECO:0007669"/>
    <property type="project" value="UniProtKB-SubCell"/>
</dbReference>
<organism evidence="10 11">
    <name type="scientific">Limosilactobacillus gastricus DSM 16045</name>
    <dbReference type="NCBI Taxonomy" id="1423749"/>
    <lineage>
        <taxon>Bacteria</taxon>
        <taxon>Bacillati</taxon>
        <taxon>Bacillota</taxon>
        <taxon>Bacilli</taxon>
        <taxon>Lactobacillales</taxon>
        <taxon>Lactobacillaceae</taxon>
        <taxon>Limosilactobacillus</taxon>
    </lineage>
</organism>
<feature type="domain" description="Mechanosensitive ion channel transmembrane helices 2/3" evidence="9">
    <location>
        <begin position="81"/>
        <end position="122"/>
    </location>
</feature>
<sequence>MNSLISKQAQLAAKSFTNLNWDRLAQNIVDKAFSLIMTILIFFLILGIGKRIINSIFHNTKRITLLGGSHRAETFHSIILNIYRYTCYFFFLYAILSLIGVPIGTLIAGAGIFSIALGLGAQGFVSDVVNGFFILLEQQIDVGDIVQIGTIKGTVKAVGLRTTQVLGSDGTLTFIQNRNITMVQNFSRHDLTANVDIAITTKTPLNELKLVVENLTDEIMNDFDNLTSQPQIIGPTTNQNGQLVYRIMITAKSGTQTVTASKILARYLQAAQQAQIELQTTSHYPIN</sequence>
<gene>
    <name evidence="10" type="ORF">FC60_GL001349</name>
</gene>